<dbReference type="PANTHER" id="PTHR13696">
    <property type="entry name" value="P-LOOP CONTAINING NUCLEOSIDE TRIPHOSPHATE HYDROLASE"/>
    <property type="match status" value="1"/>
</dbReference>
<dbReference type="RefSeq" id="WP_119834318.1">
    <property type="nucleotide sequence ID" value="NZ_QYUL01000008.1"/>
</dbReference>
<sequence length="317" mass="33120">MNTVTRGEGEGSVGASSDRGPAGAGANNVARAGYKVVVGGVKGGPGASTISVHLAVAFARRGLRVLLVDGDEHSRSSARWAATRRRTAYETAAVRLGKAVDEIETDYDLDDGITTIRQSGTGLRTEIARMAPDYDLTVIDLGGHDDRGQRAAMTIADAVLIPIGPSAFDCWTLEDDAWIALEMRVVREDLPMLALLNKAEPEGGRRGAGNAKARAAIALLTGQGIRPAISTLGLRTAYARPLEQGLTAMEIPSRNRDRVACAEVAALADEVVALLNGEHDDYVAAWRSMRMQDVGTDLSGGTSGVGGSRNDAGGQGA</sequence>
<evidence type="ECO:0000313" key="2">
    <source>
        <dbReference type="EMBL" id="RJF76470.1"/>
    </source>
</evidence>
<dbReference type="PANTHER" id="PTHR13696:SF96">
    <property type="entry name" value="COBQ_COBB_MIND_PARA NUCLEOTIDE BINDING DOMAIN-CONTAINING PROTEIN"/>
    <property type="match status" value="1"/>
</dbReference>
<dbReference type="InterPro" id="IPR015223">
    <property type="entry name" value="MipZ"/>
</dbReference>
<dbReference type="InterPro" id="IPR050678">
    <property type="entry name" value="DNA_Partitioning_ATPase"/>
</dbReference>
<dbReference type="OrthoDB" id="9804460at2"/>
<dbReference type="Pfam" id="PF09140">
    <property type="entry name" value="MipZ"/>
    <property type="match status" value="1"/>
</dbReference>
<keyword evidence="3" id="KW-1185">Reference proteome</keyword>
<dbReference type="Gene3D" id="3.40.50.300">
    <property type="entry name" value="P-loop containing nucleotide triphosphate hydrolases"/>
    <property type="match status" value="1"/>
</dbReference>
<dbReference type="CDD" id="cd02042">
    <property type="entry name" value="ParAB_family"/>
    <property type="match status" value="1"/>
</dbReference>
<proteinExistence type="predicted"/>
<accession>A0A418VK04</accession>
<protein>
    <submittedName>
        <fullName evidence="2">Uncharacterized protein</fullName>
    </submittedName>
</protein>
<feature type="region of interest" description="Disordered" evidence="1">
    <location>
        <begin position="297"/>
        <end position="317"/>
    </location>
</feature>
<feature type="region of interest" description="Disordered" evidence="1">
    <location>
        <begin position="1"/>
        <end position="25"/>
    </location>
</feature>
<feature type="compositionally biased region" description="Gly residues" evidence="1">
    <location>
        <begin position="301"/>
        <end position="317"/>
    </location>
</feature>
<dbReference type="InterPro" id="IPR027417">
    <property type="entry name" value="P-loop_NTPase"/>
</dbReference>
<dbReference type="EMBL" id="QYUL01000008">
    <property type="protein sequence ID" value="RJF76470.1"/>
    <property type="molecule type" value="Genomic_DNA"/>
</dbReference>
<organism evidence="2 3">
    <name type="scientific">Azospirillum cavernae</name>
    <dbReference type="NCBI Taxonomy" id="2320860"/>
    <lineage>
        <taxon>Bacteria</taxon>
        <taxon>Pseudomonadati</taxon>
        <taxon>Pseudomonadota</taxon>
        <taxon>Alphaproteobacteria</taxon>
        <taxon>Rhodospirillales</taxon>
        <taxon>Azospirillaceae</taxon>
        <taxon>Azospirillum</taxon>
    </lineage>
</organism>
<evidence type="ECO:0000256" key="1">
    <source>
        <dbReference type="SAM" id="MobiDB-lite"/>
    </source>
</evidence>
<dbReference type="Proteomes" id="UP000283458">
    <property type="component" value="Unassembled WGS sequence"/>
</dbReference>
<name>A0A418VK04_9PROT</name>
<dbReference type="AlphaFoldDB" id="A0A418VK04"/>
<reference evidence="2 3" key="1">
    <citation type="submission" date="2018-09" db="EMBL/GenBank/DDBJ databases">
        <authorList>
            <person name="Zhu H."/>
        </authorList>
    </citation>
    <scope>NUCLEOTIDE SEQUENCE [LARGE SCALE GENOMIC DNA]</scope>
    <source>
        <strain evidence="2 3">K2W22B-5</strain>
    </source>
</reference>
<gene>
    <name evidence="2" type="ORF">D3877_29230</name>
</gene>
<dbReference type="SUPFAM" id="SSF52540">
    <property type="entry name" value="P-loop containing nucleoside triphosphate hydrolases"/>
    <property type="match status" value="1"/>
</dbReference>
<comment type="caution">
    <text evidence="2">The sequence shown here is derived from an EMBL/GenBank/DDBJ whole genome shotgun (WGS) entry which is preliminary data.</text>
</comment>
<evidence type="ECO:0000313" key="3">
    <source>
        <dbReference type="Proteomes" id="UP000283458"/>
    </source>
</evidence>